<keyword evidence="4" id="KW-0560">Oxidoreductase</keyword>
<dbReference type="GO" id="GO:0008115">
    <property type="term" value="F:sarcosine oxidase activity"/>
    <property type="evidence" value="ECO:0007669"/>
    <property type="project" value="TreeGrafter"/>
</dbReference>
<evidence type="ECO:0000256" key="3">
    <source>
        <dbReference type="ARBA" id="ARBA00022827"/>
    </source>
</evidence>
<dbReference type="Gene3D" id="3.30.9.10">
    <property type="entry name" value="D-Amino Acid Oxidase, subunit A, domain 2"/>
    <property type="match status" value="1"/>
</dbReference>
<keyword evidence="7" id="KW-1185">Reference proteome</keyword>
<dbReference type="PANTHER" id="PTHR10961:SF46">
    <property type="entry name" value="PEROXISOMAL SARCOSINE OXIDASE"/>
    <property type="match status" value="1"/>
</dbReference>
<dbReference type="Proteomes" id="UP001175001">
    <property type="component" value="Unassembled WGS sequence"/>
</dbReference>
<evidence type="ECO:0000256" key="1">
    <source>
        <dbReference type="ARBA" id="ARBA00001974"/>
    </source>
</evidence>
<feature type="compositionally biased region" description="Pro residues" evidence="5">
    <location>
        <begin position="69"/>
        <end position="78"/>
    </location>
</feature>
<evidence type="ECO:0000313" key="6">
    <source>
        <dbReference type="EMBL" id="KAK0637950.1"/>
    </source>
</evidence>
<dbReference type="InterPro" id="IPR045170">
    <property type="entry name" value="MTOX"/>
</dbReference>
<sequence length="282" mass="31479">MGSLATSSPSGAIVKIYYERGLPKPSIDFVLGTAVDRLLYSSYSFSSSSSSFPPKCTASSSKTAVSYAPRPPSSPPLMPDEHAQYKDIACHTNLITGVDILTSIGGLLKMLRRSGGLWNTVELPNPDPDSNEERTAGEKEYRVLYPRTAVYEGTMQRLAPDMEEGIRDGLREIAPRFAERPFARTKYCQLEQTSDGEFLICPQPRHKGLQVATGGSLHGWKFLPLLGEFVVESMTGRLDEDLLRKWSWENKIGAEMAKFGFMRKGQQRELRDVVPQNRDLRL</sequence>
<dbReference type="EMBL" id="JAUJDW010000107">
    <property type="protein sequence ID" value="KAK0637950.1"/>
    <property type="molecule type" value="Genomic_DNA"/>
</dbReference>
<gene>
    <name evidence="6" type="primary">fap1_2</name>
    <name evidence="6" type="ORF">DIS24_g10302</name>
</gene>
<evidence type="ECO:0000313" key="7">
    <source>
        <dbReference type="Proteomes" id="UP001175001"/>
    </source>
</evidence>
<dbReference type="PANTHER" id="PTHR10961">
    <property type="entry name" value="PEROXISOMAL SARCOSINE OXIDASE"/>
    <property type="match status" value="1"/>
</dbReference>
<evidence type="ECO:0000256" key="5">
    <source>
        <dbReference type="SAM" id="MobiDB-lite"/>
    </source>
</evidence>
<dbReference type="AlphaFoldDB" id="A0AA39XRS8"/>
<proteinExistence type="predicted"/>
<protein>
    <submittedName>
        <fullName evidence="6">L-pipecolate oxidase</fullName>
    </submittedName>
</protein>
<evidence type="ECO:0000256" key="4">
    <source>
        <dbReference type="ARBA" id="ARBA00023002"/>
    </source>
</evidence>
<keyword evidence="3" id="KW-0274">FAD</keyword>
<name>A0AA39XRS8_9PEZI</name>
<evidence type="ECO:0000256" key="2">
    <source>
        <dbReference type="ARBA" id="ARBA00022630"/>
    </source>
</evidence>
<organism evidence="6 7">
    <name type="scientific">Lasiodiplodia hormozganensis</name>
    <dbReference type="NCBI Taxonomy" id="869390"/>
    <lineage>
        <taxon>Eukaryota</taxon>
        <taxon>Fungi</taxon>
        <taxon>Dikarya</taxon>
        <taxon>Ascomycota</taxon>
        <taxon>Pezizomycotina</taxon>
        <taxon>Dothideomycetes</taxon>
        <taxon>Dothideomycetes incertae sedis</taxon>
        <taxon>Botryosphaeriales</taxon>
        <taxon>Botryosphaeriaceae</taxon>
        <taxon>Lasiodiplodia</taxon>
    </lineage>
</organism>
<comment type="cofactor">
    <cofactor evidence="1">
        <name>FAD</name>
        <dbReference type="ChEBI" id="CHEBI:57692"/>
    </cofactor>
</comment>
<dbReference type="GO" id="GO:0050660">
    <property type="term" value="F:flavin adenine dinucleotide binding"/>
    <property type="evidence" value="ECO:0007669"/>
    <property type="project" value="InterPro"/>
</dbReference>
<feature type="region of interest" description="Disordered" evidence="5">
    <location>
        <begin position="62"/>
        <end position="81"/>
    </location>
</feature>
<accession>A0AA39XRS8</accession>
<comment type="caution">
    <text evidence="6">The sequence shown here is derived from an EMBL/GenBank/DDBJ whole genome shotgun (WGS) entry which is preliminary data.</text>
</comment>
<keyword evidence="2" id="KW-0285">Flavoprotein</keyword>
<reference evidence="6" key="1">
    <citation type="submission" date="2023-06" db="EMBL/GenBank/DDBJ databases">
        <title>Multi-omics analyses reveal the molecular pathogenesis toolkit of Lasiodiplodia hormozganensis, a cross-kingdom pathogen.</title>
        <authorList>
            <person name="Felix C."/>
            <person name="Meneses R."/>
            <person name="Goncalves M.F.M."/>
            <person name="Tilleman L."/>
            <person name="Duarte A.S."/>
            <person name="Jorrin-Novo J.V."/>
            <person name="Van De Peer Y."/>
            <person name="Deforce D."/>
            <person name="Van Nieuwerburgh F."/>
            <person name="Esteves A.C."/>
            <person name="Alves A."/>
        </authorList>
    </citation>
    <scope>NUCLEOTIDE SEQUENCE</scope>
    <source>
        <strain evidence="6">CBS 339.90</strain>
    </source>
</reference>
<dbReference type="Gene3D" id="3.50.50.60">
    <property type="entry name" value="FAD/NAD(P)-binding domain"/>
    <property type="match status" value="1"/>
</dbReference>
<dbReference type="InterPro" id="IPR036188">
    <property type="entry name" value="FAD/NAD-bd_sf"/>
</dbReference>